<dbReference type="RefSeq" id="WP_344840424.1">
    <property type="nucleotide sequence ID" value="NZ_BAABAA010000002.1"/>
</dbReference>
<sequence length="191" mass="20704">MNKHFTRVLATAAMLGTASMLATVLPSDAATQASSPSYTYKCWGTSADHCNVTVQAPKGWKFTKLDKFQARFTNGTSQLRVRAIYSKYSPRSVQAQKLAALKKVPGLKIISQSSGKKPTLVQGNAPTVAYYDITYTYRDTTGAQRLATTRYADQLGDGRAYVELTVGGRPTDKTALTQTLNHATQTVTLVG</sequence>
<evidence type="ECO:0000313" key="2">
    <source>
        <dbReference type="EMBL" id="GAA3556145.1"/>
    </source>
</evidence>
<feature type="signal peptide" evidence="1">
    <location>
        <begin position="1"/>
        <end position="29"/>
    </location>
</feature>
<evidence type="ECO:0000313" key="3">
    <source>
        <dbReference type="Proteomes" id="UP001501222"/>
    </source>
</evidence>
<name>A0ABP6WV16_9ACTN</name>
<protein>
    <submittedName>
        <fullName evidence="2">Uncharacterized protein</fullName>
    </submittedName>
</protein>
<organism evidence="2 3">
    <name type="scientific">Kribbella ginsengisoli</name>
    <dbReference type="NCBI Taxonomy" id="363865"/>
    <lineage>
        <taxon>Bacteria</taxon>
        <taxon>Bacillati</taxon>
        <taxon>Actinomycetota</taxon>
        <taxon>Actinomycetes</taxon>
        <taxon>Propionibacteriales</taxon>
        <taxon>Kribbellaceae</taxon>
        <taxon>Kribbella</taxon>
    </lineage>
</organism>
<keyword evidence="1" id="KW-0732">Signal</keyword>
<evidence type="ECO:0000256" key="1">
    <source>
        <dbReference type="SAM" id="SignalP"/>
    </source>
</evidence>
<feature type="chain" id="PRO_5046182257" evidence="1">
    <location>
        <begin position="30"/>
        <end position="191"/>
    </location>
</feature>
<accession>A0ABP6WV16</accession>
<dbReference type="EMBL" id="BAABAA010000002">
    <property type="protein sequence ID" value="GAA3556145.1"/>
    <property type="molecule type" value="Genomic_DNA"/>
</dbReference>
<gene>
    <name evidence="2" type="ORF">GCM10022235_25220</name>
</gene>
<dbReference type="Proteomes" id="UP001501222">
    <property type="component" value="Unassembled WGS sequence"/>
</dbReference>
<proteinExistence type="predicted"/>
<comment type="caution">
    <text evidence="2">The sequence shown here is derived from an EMBL/GenBank/DDBJ whole genome shotgun (WGS) entry which is preliminary data.</text>
</comment>
<keyword evidence="3" id="KW-1185">Reference proteome</keyword>
<reference evidence="3" key="1">
    <citation type="journal article" date="2019" name="Int. J. Syst. Evol. Microbiol.">
        <title>The Global Catalogue of Microorganisms (GCM) 10K type strain sequencing project: providing services to taxonomists for standard genome sequencing and annotation.</title>
        <authorList>
            <consortium name="The Broad Institute Genomics Platform"/>
            <consortium name="The Broad Institute Genome Sequencing Center for Infectious Disease"/>
            <person name="Wu L."/>
            <person name="Ma J."/>
        </authorList>
    </citation>
    <scope>NUCLEOTIDE SEQUENCE [LARGE SCALE GENOMIC DNA]</scope>
    <source>
        <strain evidence="3">JCM 16928</strain>
    </source>
</reference>